<gene>
    <name evidence="10" type="ORF">LCGC14_1347650</name>
</gene>
<dbReference type="SMART" id="SM00486">
    <property type="entry name" value="POLBc"/>
    <property type="match status" value="1"/>
</dbReference>
<keyword evidence="3" id="KW-0808">Transferase</keyword>
<dbReference type="GO" id="GO:0003887">
    <property type="term" value="F:DNA-directed DNA polymerase activity"/>
    <property type="evidence" value="ECO:0007669"/>
    <property type="project" value="UniProtKB-KW"/>
</dbReference>
<keyword evidence="5" id="KW-0239">DNA-directed DNA polymerase</keyword>
<feature type="domain" description="DNA-directed DNA polymerase family B multifunctional" evidence="8">
    <location>
        <begin position="438"/>
        <end position="730"/>
    </location>
</feature>
<keyword evidence="4" id="KW-0548">Nucleotidyltransferase</keyword>
<dbReference type="CDD" id="cd05785">
    <property type="entry name" value="DNA_polB_like2_exo"/>
    <property type="match status" value="1"/>
</dbReference>
<sequence>MDVKFKKVSFHKNEILFGHDSTPFITAVEHDGKNGMEVFFRKGDKVTSEVQGFRPFLFLEDIEYAKSWNGTYETSELEGDEYFKYLVFLNDWTDLQHLMKYLKKTTGATPASFGAPFFYLNDPVHQHLLLTGQTLFKGMPFDDLVRLQLDIETYCAEGYEFPNPHREEDRITVISLSDSRGWEYSISGKEYDEKEMLEIMIEQINSKDPDVIEGHNIFNFDWTYIETRAKRHKVPLAVGRNKKILKSHPSRLNIAERTISYRKFEAYGRHIVDTYLLAQMYDVTARNLESYGLKAIAKHFNVAPPGRTYIKPEKINWYYDNKPEELLKYAMDDVRETMAISEILSQSFYYQTQIFPYSFQNVIIRGNATKIDSLFIREYISANHSIPQPPRAREYSGGYTDIFYQGVVNRILYCDVQSLYPSIMLTFKYFPKNDVLHIFSSLLNDIRDFRLKAKEMINVSKTKAEKMYFDALQSTFKTLINSFYGYLGFAYGHFSDFDKANKVTAKGRALIKSMVEWLEDNSCKVIEIDTDGIYFVPPENIKKVKEEEEFIKGLSNTLPEGINLELAGRYKAMFSYKIKNYVLLDYDDRMIIKGSGLRSRGLELFQRKFMEEMIFLLLKGKGKEVNNLFEKYADELENHKWDKKMFVKTETLQEILSTYSEKVKNKKRSAAAAYELAIKSQRNYQPGDQISYYVTGDNHKVRVFDNCKLASEWNPKKPDENVEHYKKKLQNLYEKFKPFLNDE</sequence>
<proteinExistence type="inferred from homology"/>
<dbReference type="GO" id="GO:0000166">
    <property type="term" value="F:nucleotide binding"/>
    <property type="evidence" value="ECO:0007669"/>
    <property type="project" value="InterPro"/>
</dbReference>
<evidence type="ECO:0000256" key="6">
    <source>
        <dbReference type="ARBA" id="ARBA00023125"/>
    </source>
</evidence>
<evidence type="ECO:0000256" key="4">
    <source>
        <dbReference type="ARBA" id="ARBA00022695"/>
    </source>
</evidence>
<dbReference type="InterPro" id="IPR006134">
    <property type="entry name" value="DNA-dir_DNA_pol_B_multi_dom"/>
</dbReference>
<dbReference type="Pfam" id="PF00136">
    <property type="entry name" value="DNA_pol_B"/>
    <property type="match status" value="1"/>
</dbReference>
<dbReference type="Gene3D" id="3.90.1600.10">
    <property type="entry name" value="Palm domain of DNA polymerase"/>
    <property type="match status" value="1"/>
</dbReference>
<comment type="catalytic activity">
    <reaction evidence="7">
        <text>DNA(n) + a 2'-deoxyribonucleoside 5'-triphosphate = DNA(n+1) + diphosphate</text>
        <dbReference type="Rhea" id="RHEA:22508"/>
        <dbReference type="Rhea" id="RHEA-COMP:17339"/>
        <dbReference type="Rhea" id="RHEA-COMP:17340"/>
        <dbReference type="ChEBI" id="CHEBI:33019"/>
        <dbReference type="ChEBI" id="CHEBI:61560"/>
        <dbReference type="ChEBI" id="CHEBI:173112"/>
        <dbReference type="EC" id="2.7.7.7"/>
    </reaction>
</comment>
<dbReference type="AlphaFoldDB" id="A0A0F9KXV2"/>
<dbReference type="InterPro" id="IPR012337">
    <property type="entry name" value="RNaseH-like_sf"/>
</dbReference>
<dbReference type="EC" id="2.7.7.7" evidence="2"/>
<dbReference type="Gene3D" id="1.10.132.60">
    <property type="entry name" value="DNA polymerase family B, C-terminal domain"/>
    <property type="match status" value="1"/>
</dbReference>
<keyword evidence="6" id="KW-0238">DNA-binding</keyword>
<dbReference type="Gene3D" id="3.30.420.10">
    <property type="entry name" value="Ribonuclease H-like superfamily/Ribonuclease H"/>
    <property type="match status" value="1"/>
</dbReference>
<evidence type="ECO:0000256" key="1">
    <source>
        <dbReference type="ARBA" id="ARBA00005755"/>
    </source>
</evidence>
<evidence type="ECO:0000259" key="9">
    <source>
        <dbReference type="Pfam" id="PF03104"/>
    </source>
</evidence>
<dbReference type="InterPro" id="IPR050240">
    <property type="entry name" value="DNA_pol_type-B"/>
</dbReference>
<organism evidence="10">
    <name type="scientific">marine sediment metagenome</name>
    <dbReference type="NCBI Taxonomy" id="412755"/>
    <lineage>
        <taxon>unclassified sequences</taxon>
        <taxon>metagenomes</taxon>
        <taxon>ecological metagenomes</taxon>
    </lineage>
</organism>
<dbReference type="InterPro" id="IPR042087">
    <property type="entry name" value="DNA_pol_B_thumb"/>
</dbReference>
<evidence type="ECO:0000256" key="2">
    <source>
        <dbReference type="ARBA" id="ARBA00012417"/>
    </source>
</evidence>
<dbReference type="PRINTS" id="PR00106">
    <property type="entry name" value="DNAPOLB"/>
</dbReference>
<dbReference type="EMBL" id="LAZR01008304">
    <property type="protein sequence ID" value="KKM79661.1"/>
    <property type="molecule type" value="Genomic_DNA"/>
</dbReference>
<reference evidence="10" key="1">
    <citation type="journal article" date="2015" name="Nature">
        <title>Complex archaea that bridge the gap between prokaryotes and eukaryotes.</title>
        <authorList>
            <person name="Spang A."/>
            <person name="Saw J.H."/>
            <person name="Jorgensen S.L."/>
            <person name="Zaremba-Niedzwiedzka K."/>
            <person name="Martijn J."/>
            <person name="Lind A.E."/>
            <person name="van Eijk R."/>
            <person name="Schleper C."/>
            <person name="Guy L."/>
            <person name="Ettema T.J."/>
        </authorList>
    </citation>
    <scope>NUCLEOTIDE SEQUENCE</scope>
</reference>
<name>A0A0F9KXV2_9ZZZZ</name>
<dbReference type="InterPro" id="IPR023211">
    <property type="entry name" value="DNA_pol_palm_dom_sf"/>
</dbReference>
<dbReference type="InterPro" id="IPR036397">
    <property type="entry name" value="RNaseH_sf"/>
</dbReference>
<dbReference type="GO" id="GO:0003677">
    <property type="term" value="F:DNA binding"/>
    <property type="evidence" value="ECO:0007669"/>
    <property type="project" value="UniProtKB-KW"/>
</dbReference>
<dbReference type="SUPFAM" id="SSF53098">
    <property type="entry name" value="Ribonuclease H-like"/>
    <property type="match status" value="1"/>
</dbReference>
<evidence type="ECO:0000259" key="8">
    <source>
        <dbReference type="Pfam" id="PF00136"/>
    </source>
</evidence>
<dbReference type="InterPro" id="IPR006133">
    <property type="entry name" value="DNA-dir_DNA_pol_B_exonuc"/>
</dbReference>
<dbReference type="Pfam" id="PF03104">
    <property type="entry name" value="DNA_pol_B_exo1"/>
    <property type="match status" value="1"/>
</dbReference>
<protein>
    <recommendedName>
        <fullName evidence="2">DNA-directed DNA polymerase</fullName>
        <ecNumber evidence="2">2.7.7.7</ecNumber>
    </recommendedName>
</protein>
<evidence type="ECO:0000256" key="7">
    <source>
        <dbReference type="ARBA" id="ARBA00049244"/>
    </source>
</evidence>
<dbReference type="PANTHER" id="PTHR10322:SF23">
    <property type="entry name" value="DNA POLYMERASE DELTA CATALYTIC SUBUNIT"/>
    <property type="match status" value="1"/>
</dbReference>
<dbReference type="InterPro" id="IPR006172">
    <property type="entry name" value="DNA-dir_DNA_pol_B"/>
</dbReference>
<comment type="similarity">
    <text evidence="1">Belongs to the DNA polymerase type-B family.</text>
</comment>
<evidence type="ECO:0000256" key="5">
    <source>
        <dbReference type="ARBA" id="ARBA00022932"/>
    </source>
</evidence>
<comment type="caution">
    <text evidence="10">The sequence shown here is derived from an EMBL/GenBank/DDBJ whole genome shotgun (WGS) entry which is preliminary data.</text>
</comment>
<dbReference type="PANTHER" id="PTHR10322">
    <property type="entry name" value="DNA POLYMERASE CATALYTIC SUBUNIT"/>
    <property type="match status" value="1"/>
</dbReference>
<feature type="domain" description="DNA-directed DNA polymerase family B exonuclease" evidence="9">
    <location>
        <begin position="142"/>
        <end position="296"/>
    </location>
</feature>
<accession>A0A0F9KXV2</accession>
<evidence type="ECO:0000256" key="3">
    <source>
        <dbReference type="ARBA" id="ARBA00022679"/>
    </source>
</evidence>
<dbReference type="SUPFAM" id="SSF56672">
    <property type="entry name" value="DNA/RNA polymerases"/>
    <property type="match status" value="1"/>
</dbReference>
<evidence type="ECO:0000313" key="10">
    <source>
        <dbReference type="EMBL" id="KKM79661.1"/>
    </source>
</evidence>
<dbReference type="InterPro" id="IPR043502">
    <property type="entry name" value="DNA/RNA_pol_sf"/>
</dbReference>